<dbReference type="PANTHER" id="PTHR31728:SF5">
    <property type="entry name" value="OS07G0540200 PROTEIN"/>
    <property type="match status" value="1"/>
</dbReference>
<dbReference type="GO" id="GO:0090307">
    <property type="term" value="P:mitotic spindle assembly"/>
    <property type="evidence" value="ECO:0007669"/>
    <property type="project" value="TreeGrafter"/>
</dbReference>
<accession>A0AAN7PIB6</accession>
<dbReference type="Pfam" id="PF21125">
    <property type="entry name" value="MPN_2A_DUB_like"/>
    <property type="match status" value="1"/>
</dbReference>
<dbReference type="EMBL" id="JARPUR010000002">
    <property type="protein sequence ID" value="KAK4882941.1"/>
    <property type="molecule type" value="Genomic_DNA"/>
</dbReference>
<feature type="region of interest" description="Disordered" evidence="2">
    <location>
        <begin position="261"/>
        <end position="299"/>
    </location>
</feature>
<comment type="caution">
    <text evidence="3">The sequence shown here is derived from an EMBL/GenBank/DDBJ whole genome shotgun (WGS) entry which is preliminary data.</text>
</comment>
<dbReference type="PRINTS" id="PR02051">
    <property type="entry name" value="PROTEINF175"/>
</dbReference>
<evidence type="ECO:0000256" key="2">
    <source>
        <dbReference type="SAM" id="MobiDB-lite"/>
    </source>
</evidence>
<evidence type="ECO:0000313" key="4">
    <source>
        <dbReference type="Proteomes" id="UP001353858"/>
    </source>
</evidence>
<dbReference type="Proteomes" id="UP001353858">
    <property type="component" value="Unassembled WGS sequence"/>
</dbReference>
<evidence type="ECO:0000313" key="3">
    <source>
        <dbReference type="EMBL" id="KAK4882941.1"/>
    </source>
</evidence>
<dbReference type="CDD" id="cd23525">
    <property type="entry name" value="Abraxas_2_insects"/>
    <property type="match status" value="1"/>
</dbReference>
<keyword evidence="1" id="KW-0175">Coiled coil</keyword>
<feature type="compositionally biased region" description="Polar residues" evidence="2">
    <location>
        <begin position="270"/>
        <end position="279"/>
    </location>
</feature>
<organism evidence="3 4">
    <name type="scientific">Aquatica leii</name>
    <dbReference type="NCBI Taxonomy" id="1421715"/>
    <lineage>
        <taxon>Eukaryota</taxon>
        <taxon>Metazoa</taxon>
        <taxon>Ecdysozoa</taxon>
        <taxon>Arthropoda</taxon>
        <taxon>Hexapoda</taxon>
        <taxon>Insecta</taxon>
        <taxon>Pterygota</taxon>
        <taxon>Neoptera</taxon>
        <taxon>Endopterygota</taxon>
        <taxon>Coleoptera</taxon>
        <taxon>Polyphaga</taxon>
        <taxon>Elateriformia</taxon>
        <taxon>Elateroidea</taxon>
        <taxon>Lampyridae</taxon>
        <taxon>Luciolinae</taxon>
        <taxon>Aquatica</taxon>
    </lineage>
</organism>
<proteinExistence type="predicted"/>
<feature type="coiled-coil region" evidence="1">
    <location>
        <begin position="220"/>
        <end position="247"/>
    </location>
</feature>
<dbReference type="GO" id="GO:0008017">
    <property type="term" value="F:microtubule binding"/>
    <property type="evidence" value="ECO:0007669"/>
    <property type="project" value="TreeGrafter"/>
</dbReference>
<reference evidence="4" key="1">
    <citation type="submission" date="2023-01" db="EMBL/GenBank/DDBJ databases">
        <title>Key to firefly adult light organ development and bioluminescence: homeobox transcription factors regulate luciferase expression and transportation to peroxisome.</title>
        <authorList>
            <person name="Fu X."/>
        </authorList>
    </citation>
    <scope>NUCLEOTIDE SEQUENCE [LARGE SCALE GENOMIC DNA]</scope>
</reference>
<gene>
    <name evidence="3" type="ORF">RN001_006260</name>
</gene>
<dbReference type="GO" id="GO:0031593">
    <property type="term" value="F:polyubiquitin modification-dependent protein binding"/>
    <property type="evidence" value="ECO:0007669"/>
    <property type="project" value="TreeGrafter"/>
</dbReference>
<dbReference type="InterPro" id="IPR023238">
    <property type="entry name" value="FAM175"/>
</dbReference>
<dbReference type="GO" id="GO:0070536">
    <property type="term" value="P:protein K63-linked deubiquitination"/>
    <property type="evidence" value="ECO:0007669"/>
    <property type="project" value="TreeGrafter"/>
</dbReference>
<name>A0AAN7PIB6_9COLE</name>
<evidence type="ECO:0000256" key="1">
    <source>
        <dbReference type="SAM" id="Coils"/>
    </source>
</evidence>
<sequence length="337" mass="38554">MSETVSVSVSAIAFSFISYENVKFNIFQEGFLLGDLISKETNQITDAEHQVVNKQKILKIRSVIPCPHQCYFYDAAGKIDKLKVKGLLGNQQDKVIGWYIFKHKNIPTPKLLLREKIIHKHLAELFQFPLSYFTSCLLTLKSSNTNATFTFTQTFLRYHMCKYDILPLHVTNLGIPNYKFESAEPMPSVLVNVVKNIKCSDKLEGHLFIQKIQDGLQSHMKTLVEKSIEKEEQLFKLEQEIKQLKQSLMLNEQFGKKKNNLSEKELNENGVLQVNTTASDEPVKKRRGRAKKNLSPQNKCVTRNSQNVCDSTVDSTTDNSLHSLTKKSKLNINNVKK</sequence>
<dbReference type="GO" id="GO:0005634">
    <property type="term" value="C:nucleus"/>
    <property type="evidence" value="ECO:0007669"/>
    <property type="project" value="TreeGrafter"/>
</dbReference>
<dbReference type="PANTHER" id="PTHR31728">
    <property type="entry name" value="ABRAXAS FAMILY MEMBER"/>
    <property type="match status" value="1"/>
</dbReference>
<dbReference type="GO" id="GO:0008608">
    <property type="term" value="P:attachment of spindle microtubules to kinetochore"/>
    <property type="evidence" value="ECO:0007669"/>
    <property type="project" value="TreeGrafter"/>
</dbReference>
<protein>
    <submittedName>
        <fullName evidence="3">Uncharacterized protein</fullName>
    </submittedName>
</protein>
<keyword evidence="4" id="KW-1185">Reference proteome</keyword>
<dbReference type="AlphaFoldDB" id="A0AAN7PIB6"/>